<comment type="caution">
    <text evidence="2">The sequence shown here is derived from an EMBL/GenBank/DDBJ whole genome shotgun (WGS) entry which is preliminary data.</text>
</comment>
<dbReference type="EMBL" id="MFKX01000010">
    <property type="protein sequence ID" value="OGG57828.1"/>
    <property type="molecule type" value="Genomic_DNA"/>
</dbReference>
<accession>A0A1F6D8S3</accession>
<dbReference type="Proteomes" id="UP000177958">
    <property type="component" value="Unassembled WGS sequence"/>
</dbReference>
<feature type="region of interest" description="Disordered" evidence="1">
    <location>
        <begin position="116"/>
        <end position="146"/>
    </location>
</feature>
<evidence type="ECO:0000313" key="2">
    <source>
        <dbReference type="EMBL" id="OGG57828.1"/>
    </source>
</evidence>
<gene>
    <name evidence="2" type="ORF">A2853_00450</name>
</gene>
<feature type="compositionally biased region" description="Polar residues" evidence="1">
    <location>
        <begin position="120"/>
        <end position="130"/>
    </location>
</feature>
<organism evidence="2 3">
    <name type="scientific">Candidatus Kaiserbacteria bacterium RIFCSPHIGHO2_01_FULL_55_17</name>
    <dbReference type="NCBI Taxonomy" id="1798484"/>
    <lineage>
        <taxon>Bacteria</taxon>
        <taxon>Candidatus Kaiseribacteriota</taxon>
    </lineage>
</organism>
<dbReference type="AlphaFoldDB" id="A0A1F6D8S3"/>
<sequence length="375" mass="41941">MSEEAPKDPKLLKNTERFPSGHGYPVERLQTLKLKNEVIWVNKNLSFPFALSEGQKDVDVGLFLDIENRKIPEDNHPLGVRWGHGRSADIGKVFFRDTNRPDLVYRDIDIKGSGDVAGSVHSTGERLQSQHWRERKNPANSRGTGEYSGLLQQGAALHDSEIAENLTEMGIRTHRSLAVIKLNELPLLNSTGDLAIVPIEELVRAGVLRNNFEPALQLRAFGIKTRLIEFVTKDAFAGFGDDTEVRNMIDDALSFVRYITKGDVGDVKGYLKWFANTLGTNVGLLEKSGSAHRFLGSQNITLDSSIVDFDSVGSAGLRRARDDRGNDFYEAKTAFINFATKVLDRYSIEAETNPEEPIKRELKDAFNRAYHTNLP</sequence>
<protein>
    <submittedName>
        <fullName evidence="2">Uncharacterized protein</fullName>
    </submittedName>
</protein>
<evidence type="ECO:0000313" key="3">
    <source>
        <dbReference type="Proteomes" id="UP000177958"/>
    </source>
</evidence>
<proteinExistence type="predicted"/>
<evidence type="ECO:0000256" key="1">
    <source>
        <dbReference type="SAM" id="MobiDB-lite"/>
    </source>
</evidence>
<reference evidence="2 3" key="1">
    <citation type="journal article" date="2016" name="Nat. Commun.">
        <title>Thousands of microbial genomes shed light on interconnected biogeochemical processes in an aquifer system.</title>
        <authorList>
            <person name="Anantharaman K."/>
            <person name="Brown C.T."/>
            <person name="Hug L.A."/>
            <person name="Sharon I."/>
            <person name="Castelle C.J."/>
            <person name="Probst A.J."/>
            <person name="Thomas B.C."/>
            <person name="Singh A."/>
            <person name="Wilkins M.J."/>
            <person name="Karaoz U."/>
            <person name="Brodie E.L."/>
            <person name="Williams K.H."/>
            <person name="Hubbard S.S."/>
            <person name="Banfield J.F."/>
        </authorList>
    </citation>
    <scope>NUCLEOTIDE SEQUENCE [LARGE SCALE GENOMIC DNA]</scope>
</reference>
<name>A0A1F6D8S3_9BACT</name>